<feature type="region of interest" description="Disordered" evidence="1">
    <location>
        <begin position="107"/>
        <end position="127"/>
    </location>
</feature>
<reference evidence="2 3" key="1">
    <citation type="journal article" date="2012" name="Genome Biol.">
        <title>Genome and low-iron response of an oceanic diatom adapted to chronic iron limitation.</title>
        <authorList>
            <person name="Lommer M."/>
            <person name="Specht M."/>
            <person name="Roy A.S."/>
            <person name="Kraemer L."/>
            <person name="Andreson R."/>
            <person name="Gutowska M.A."/>
            <person name="Wolf J."/>
            <person name="Bergner S.V."/>
            <person name="Schilhabel M.B."/>
            <person name="Klostermeier U.C."/>
            <person name="Beiko R.G."/>
            <person name="Rosenstiel P."/>
            <person name="Hippler M."/>
            <person name="Laroche J."/>
        </authorList>
    </citation>
    <scope>NUCLEOTIDE SEQUENCE [LARGE SCALE GENOMIC DNA]</scope>
    <source>
        <strain evidence="2 3">CCMP1005</strain>
    </source>
</reference>
<dbReference type="EMBL" id="AGNL01005853">
    <property type="protein sequence ID" value="EJK72429.1"/>
    <property type="molecule type" value="Genomic_DNA"/>
</dbReference>
<evidence type="ECO:0000313" key="3">
    <source>
        <dbReference type="Proteomes" id="UP000266841"/>
    </source>
</evidence>
<gene>
    <name evidence="2" type="ORF">THAOC_06042</name>
</gene>
<dbReference type="Proteomes" id="UP000266841">
    <property type="component" value="Unassembled WGS sequence"/>
</dbReference>
<dbReference type="OrthoDB" id="10361888at2759"/>
<feature type="region of interest" description="Disordered" evidence="1">
    <location>
        <begin position="51"/>
        <end position="70"/>
    </location>
</feature>
<keyword evidence="3" id="KW-1185">Reference proteome</keyword>
<organism evidence="2 3">
    <name type="scientific">Thalassiosira oceanica</name>
    <name type="common">Marine diatom</name>
    <dbReference type="NCBI Taxonomy" id="159749"/>
    <lineage>
        <taxon>Eukaryota</taxon>
        <taxon>Sar</taxon>
        <taxon>Stramenopiles</taxon>
        <taxon>Ochrophyta</taxon>
        <taxon>Bacillariophyta</taxon>
        <taxon>Coscinodiscophyceae</taxon>
        <taxon>Thalassiosirophycidae</taxon>
        <taxon>Thalassiosirales</taxon>
        <taxon>Thalassiosiraceae</taxon>
        <taxon>Thalassiosira</taxon>
    </lineage>
</organism>
<proteinExistence type="predicted"/>
<feature type="compositionally biased region" description="Gly residues" evidence="1">
    <location>
        <begin position="115"/>
        <end position="126"/>
    </location>
</feature>
<accession>K0T5L6</accession>
<dbReference type="AlphaFoldDB" id="K0T5L6"/>
<sequence>MPREAGRSLGGRGASRTQKFPIALLAVALLMMLQYRSPALVAVRDGLREGRSAQKKPEPEHLRPQHFVGNVSKVKMEDGSVVYGSGTREGRVPESYEFMANIGLGGNATATDGKPSGGGEGGGGRGSSLADLAGRLAGRLNLRRRFGRRFSGGAAVDGGASPPPQQSAYDAYKDRIDAKIASQPTHGTPCPSRKAYWQEFGYEIQGVLPWYYDEHIRLRCDLYVKGMPGSRYLYFWSKNWTEEPGGHRSSGYLPNGNPMGINPHVQSLPTVNWTMPPFSSFFGGDGARLDVSLVFPRPKLPVAVIFNKYTKEFDVPYNFLDVDTLRSLLTVLSPVYQVVYVRMEAAKLMDRSESVPFRDKEMIRAEYPDTVLLDDVYDQTTMDYNLLMFGISARSSLFVSVQGGTASSPPSGACPTSSTP</sequence>
<name>K0T5L6_THAOC</name>
<comment type="caution">
    <text evidence="2">The sequence shown here is derived from an EMBL/GenBank/DDBJ whole genome shotgun (WGS) entry which is preliminary data.</text>
</comment>
<feature type="compositionally biased region" description="Basic and acidic residues" evidence="1">
    <location>
        <begin position="51"/>
        <end position="63"/>
    </location>
</feature>
<evidence type="ECO:0000256" key="1">
    <source>
        <dbReference type="SAM" id="MobiDB-lite"/>
    </source>
</evidence>
<protein>
    <submittedName>
        <fullName evidence="2">Uncharacterized protein</fullName>
    </submittedName>
</protein>
<evidence type="ECO:0000313" key="2">
    <source>
        <dbReference type="EMBL" id="EJK72429.1"/>
    </source>
</evidence>